<protein>
    <recommendedName>
        <fullName evidence="3">BTB domain-containing protein</fullName>
    </recommendedName>
</protein>
<comment type="caution">
    <text evidence="1">The sequence shown here is derived from an EMBL/GenBank/DDBJ whole genome shotgun (WGS) entry which is preliminary data.</text>
</comment>
<accession>A0A9P6I5Y5</accession>
<evidence type="ECO:0000313" key="1">
    <source>
        <dbReference type="EMBL" id="KAF9875696.1"/>
    </source>
</evidence>
<dbReference type="AlphaFoldDB" id="A0A9P6I5Y5"/>
<reference evidence="1" key="1">
    <citation type="submission" date="2020-03" db="EMBL/GenBank/DDBJ databases">
        <authorList>
            <person name="He L."/>
        </authorList>
    </citation>
    <scope>NUCLEOTIDE SEQUENCE</scope>
    <source>
        <strain evidence="1">CkLH20</strain>
    </source>
</reference>
<sequence>MSMSYAAVAKTPPDPRVVTETMLDAAELEDFSPHIDSNKLLIGLYDSDNELFKRWYHVLSPVLEVASPVMANLIRTQSNTVGEHRVLVVEGVVSEALDCIFSVLHHWNIIAYKSLEIDQIVSVAGCSSKLGFNKALSSWVYRWYEPHIAQIACGNHIKPDTLGPLLESAKDFEAPEQFSKVWMEAVRKLSPADFTPAMHDKPLVPEGMKDALSIDVAALLTRMTDDISNLDGPLQIGRTQFATRFYRCPDCGRRQNTSSCSNCCIPFDDQDVSNCNKQSRIADFFNIFMKAGMWPPSVPRQKFSANQLAQHVYVLNEYLEHSCTGEHSCPLRFHITGLSQRLNRTLKQVPEPNLKASGFFQG</sequence>
<dbReference type="RefSeq" id="XP_038745157.1">
    <property type="nucleotide sequence ID" value="XM_038889345.1"/>
</dbReference>
<keyword evidence="2" id="KW-1185">Reference proteome</keyword>
<organism evidence="1 2">
    <name type="scientific">Colletotrichum karsti</name>
    <dbReference type="NCBI Taxonomy" id="1095194"/>
    <lineage>
        <taxon>Eukaryota</taxon>
        <taxon>Fungi</taxon>
        <taxon>Dikarya</taxon>
        <taxon>Ascomycota</taxon>
        <taxon>Pezizomycotina</taxon>
        <taxon>Sordariomycetes</taxon>
        <taxon>Hypocreomycetidae</taxon>
        <taxon>Glomerellales</taxon>
        <taxon>Glomerellaceae</taxon>
        <taxon>Colletotrichum</taxon>
        <taxon>Colletotrichum boninense species complex</taxon>
    </lineage>
</organism>
<dbReference type="EMBL" id="JAATWM020000020">
    <property type="protein sequence ID" value="KAF9875696.1"/>
    <property type="molecule type" value="Genomic_DNA"/>
</dbReference>
<name>A0A9P6I5Y5_9PEZI</name>
<reference evidence="1" key="2">
    <citation type="submission" date="2020-11" db="EMBL/GenBank/DDBJ databases">
        <title>Whole genome sequencing of Colletotrichum sp.</title>
        <authorList>
            <person name="Li H."/>
        </authorList>
    </citation>
    <scope>NUCLEOTIDE SEQUENCE</scope>
    <source>
        <strain evidence="1">CkLH20</strain>
    </source>
</reference>
<dbReference type="OrthoDB" id="5326346at2759"/>
<evidence type="ECO:0000313" key="2">
    <source>
        <dbReference type="Proteomes" id="UP000781932"/>
    </source>
</evidence>
<gene>
    <name evidence="1" type="ORF">CkaCkLH20_06628</name>
</gene>
<dbReference type="GeneID" id="62162419"/>
<dbReference type="Proteomes" id="UP000781932">
    <property type="component" value="Unassembled WGS sequence"/>
</dbReference>
<evidence type="ECO:0008006" key="3">
    <source>
        <dbReference type="Google" id="ProtNLM"/>
    </source>
</evidence>
<proteinExistence type="predicted"/>